<comment type="caution">
    <text evidence="13">The sequence shown here is derived from an EMBL/GenBank/DDBJ whole genome shotgun (WGS) entry which is preliminary data.</text>
</comment>
<evidence type="ECO:0000313" key="13">
    <source>
        <dbReference type="EMBL" id="KAK3278285.1"/>
    </source>
</evidence>
<comment type="subcellular location">
    <subcellularLocation>
        <location evidence="1">Nucleus</location>
    </subcellularLocation>
</comment>
<dbReference type="SMART" id="SM00614">
    <property type="entry name" value="ZnF_BED"/>
    <property type="match status" value="1"/>
</dbReference>
<dbReference type="InterPro" id="IPR023780">
    <property type="entry name" value="Chromo_domain"/>
</dbReference>
<dbReference type="Pfam" id="PF00385">
    <property type="entry name" value="Chromo"/>
    <property type="match status" value="1"/>
</dbReference>
<dbReference type="PANTHER" id="PTHR46481">
    <property type="entry name" value="ZINC FINGER BED DOMAIN-CONTAINING PROTEIN 4"/>
    <property type="match status" value="1"/>
</dbReference>
<evidence type="ECO:0000256" key="2">
    <source>
        <dbReference type="ARBA" id="ARBA00022723"/>
    </source>
</evidence>
<feature type="domain" description="Chromo" evidence="11">
    <location>
        <begin position="40"/>
        <end position="103"/>
    </location>
</feature>
<dbReference type="PANTHER" id="PTHR46481:SF10">
    <property type="entry name" value="ZINC FINGER BED DOMAIN-CONTAINING PROTEIN 39"/>
    <property type="match status" value="1"/>
</dbReference>
<keyword evidence="7" id="KW-0804">Transcription</keyword>
<dbReference type="GO" id="GO:0003677">
    <property type="term" value="F:DNA binding"/>
    <property type="evidence" value="ECO:0007669"/>
    <property type="project" value="UniProtKB-KW"/>
</dbReference>
<dbReference type="InterPro" id="IPR012337">
    <property type="entry name" value="RNaseH-like_sf"/>
</dbReference>
<feature type="region of interest" description="Disordered" evidence="10">
    <location>
        <begin position="1"/>
        <end position="40"/>
    </location>
</feature>
<dbReference type="SMART" id="SM00298">
    <property type="entry name" value="CHROMO"/>
    <property type="match status" value="1"/>
</dbReference>
<name>A0AAE0LB27_9CHLO</name>
<dbReference type="GO" id="GO:0008270">
    <property type="term" value="F:zinc ion binding"/>
    <property type="evidence" value="ECO:0007669"/>
    <property type="project" value="UniProtKB-KW"/>
</dbReference>
<dbReference type="Proteomes" id="UP001190700">
    <property type="component" value="Unassembled WGS sequence"/>
</dbReference>
<sequence length="787" mass="88534">MGKRGRGSKRQSASGVTLRAQGTGPIKRTQQSPFDPAGSDEVEYVVDTIKAERLSGAIPQWLIGWKGYSDAADTWEPIDNLVGHEQDIKAFRVRRKEEAEEESASFAAKKKQRKEEAEKSKQDDDGFEDAFGGKRRSACWKHFTIQKDPETGKITFVKCTLCPPENAPMPFSGNTTNLRSHLSSCHKDAFSQISAASGDVNEGSSAQGTIDELVPQVSAEKRDELHKLISLWLVRCRRPLTLPEHDAEFRDIFQCIFKDQYTPPTYKLVMQNVLAISAEAKLHVVWFLKELLSEGILPSIGGDIWSQGGISVFGILVYWLDKNFVYHERLLAAIPFFDVRHTGSELERATKVACASFGIGEYRIDAADDDDVVTVLEDTVSDFIHATCSDNASNIVNGWRCFDGHECCDHTIALIVKAYLDHPRVRKVFMKLRGMTMHFNHSVIGSKLLRQCQKRHDLPESKPPQDNDTRTGWGGACKQATWYCENQVAIQLYDVDNPTRAATAVPNPDGSVYKTHQLVGDEWDVVRESMYLLTYAKNAVDLLQSTKTVTANLFLPIASKLAFMAHADTPVKFNNKPVSILNEHVKMAREALYKDCCKRWFNDMLDCKLEDFAVATLLDPRHKNFQFKFAERWMRGRFTADQAVSWATNIYEKDWKPKEVACTKPPTKKQKTGASAKVVTVASFLDSDSEDEGEHVLAEPQDVEGKSELELYLEFPLAKKNVDVQEWWRVNAHKFPSVARMARQFLGVPASTAGVERAFSIVTGMHSDLRKNLTEKTIEHSLMAALN</sequence>
<keyword evidence="6" id="KW-0238">DNA-binding</keyword>
<dbReference type="InterPro" id="IPR052035">
    <property type="entry name" value="ZnF_BED_domain_contain"/>
</dbReference>
<evidence type="ECO:0000256" key="1">
    <source>
        <dbReference type="ARBA" id="ARBA00004123"/>
    </source>
</evidence>
<evidence type="ECO:0000256" key="4">
    <source>
        <dbReference type="ARBA" id="ARBA00022833"/>
    </source>
</evidence>
<feature type="domain" description="BED-type" evidence="12">
    <location>
        <begin position="134"/>
        <end position="193"/>
    </location>
</feature>
<dbReference type="InterPro" id="IPR000953">
    <property type="entry name" value="Chromo/chromo_shadow_dom"/>
</dbReference>
<evidence type="ECO:0000256" key="8">
    <source>
        <dbReference type="ARBA" id="ARBA00023242"/>
    </source>
</evidence>
<dbReference type="InterPro" id="IPR016197">
    <property type="entry name" value="Chromo-like_dom_sf"/>
</dbReference>
<dbReference type="Gene3D" id="2.40.50.40">
    <property type="match status" value="1"/>
</dbReference>
<keyword evidence="3 9" id="KW-0863">Zinc-finger</keyword>
<dbReference type="InterPro" id="IPR003656">
    <property type="entry name" value="Znf_BED"/>
</dbReference>
<dbReference type="CDD" id="cd00024">
    <property type="entry name" value="CD_CSD"/>
    <property type="match status" value="1"/>
</dbReference>
<reference evidence="13 14" key="1">
    <citation type="journal article" date="2015" name="Genome Biol. Evol.">
        <title>Comparative Genomics of a Bacterivorous Green Alga Reveals Evolutionary Causalities and Consequences of Phago-Mixotrophic Mode of Nutrition.</title>
        <authorList>
            <person name="Burns J.A."/>
            <person name="Paasch A."/>
            <person name="Narechania A."/>
            <person name="Kim E."/>
        </authorList>
    </citation>
    <scope>NUCLEOTIDE SEQUENCE [LARGE SCALE GENOMIC DNA]</scope>
    <source>
        <strain evidence="13 14">PLY_AMNH</strain>
    </source>
</reference>
<keyword evidence="4" id="KW-0862">Zinc</keyword>
<dbReference type="AlphaFoldDB" id="A0AAE0LB27"/>
<evidence type="ECO:0000259" key="11">
    <source>
        <dbReference type="PROSITE" id="PS50013"/>
    </source>
</evidence>
<evidence type="ECO:0000256" key="5">
    <source>
        <dbReference type="ARBA" id="ARBA00023015"/>
    </source>
</evidence>
<dbReference type="InterPro" id="IPR036236">
    <property type="entry name" value="Znf_C2H2_sf"/>
</dbReference>
<dbReference type="PROSITE" id="PS50808">
    <property type="entry name" value="ZF_BED"/>
    <property type="match status" value="1"/>
</dbReference>
<dbReference type="Pfam" id="PF02892">
    <property type="entry name" value="zf-BED"/>
    <property type="match status" value="1"/>
</dbReference>
<dbReference type="SUPFAM" id="SSF54160">
    <property type="entry name" value="Chromo domain-like"/>
    <property type="match status" value="1"/>
</dbReference>
<evidence type="ECO:0000256" key="3">
    <source>
        <dbReference type="ARBA" id="ARBA00022771"/>
    </source>
</evidence>
<evidence type="ECO:0000256" key="7">
    <source>
        <dbReference type="ARBA" id="ARBA00023163"/>
    </source>
</evidence>
<keyword evidence="8" id="KW-0539">Nucleus</keyword>
<dbReference type="Pfam" id="PF05699">
    <property type="entry name" value="Dimer_Tnp_hAT"/>
    <property type="match status" value="1"/>
</dbReference>
<dbReference type="SUPFAM" id="SSF57667">
    <property type="entry name" value="beta-beta-alpha zinc fingers"/>
    <property type="match status" value="1"/>
</dbReference>
<feature type="region of interest" description="Disordered" evidence="10">
    <location>
        <begin position="99"/>
        <end position="129"/>
    </location>
</feature>
<proteinExistence type="predicted"/>
<evidence type="ECO:0000256" key="10">
    <source>
        <dbReference type="SAM" id="MobiDB-lite"/>
    </source>
</evidence>
<dbReference type="GO" id="GO:0009791">
    <property type="term" value="P:post-embryonic development"/>
    <property type="evidence" value="ECO:0007669"/>
    <property type="project" value="UniProtKB-ARBA"/>
</dbReference>
<dbReference type="GO" id="GO:0046983">
    <property type="term" value="F:protein dimerization activity"/>
    <property type="evidence" value="ECO:0007669"/>
    <property type="project" value="InterPro"/>
</dbReference>
<gene>
    <name evidence="13" type="ORF">CYMTET_13762</name>
</gene>
<keyword evidence="5" id="KW-0805">Transcription regulation</keyword>
<organism evidence="13 14">
    <name type="scientific">Cymbomonas tetramitiformis</name>
    <dbReference type="NCBI Taxonomy" id="36881"/>
    <lineage>
        <taxon>Eukaryota</taxon>
        <taxon>Viridiplantae</taxon>
        <taxon>Chlorophyta</taxon>
        <taxon>Pyramimonadophyceae</taxon>
        <taxon>Pyramimonadales</taxon>
        <taxon>Pyramimonadaceae</taxon>
        <taxon>Cymbomonas</taxon>
    </lineage>
</organism>
<feature type="compositionally biased region" description="Basic and acidic residues" evidence="10">
    <location>
        <begin position="113"/>
        <end position="124"/>
    </location>
</feature>
<dbReference type="EMBL" id="LGRX02005535">
    <property type="protein sequence ID" value="KAK3278285.1"/>
    <property type="molecule type" value="Genomic_DNA"/>
</dbReference>
<accession>A0AAE0LB27</accession>
<dbReference type="PROSITE" id="PS50013">
    <property type="entry name" value="CHROMO_2"/>
    <property type="match status" value="1"/>
</dbReference>
<evidence type="ECO:0008006" key="15">
    <source>
        <dbReference type="Google" id="ProtNLM"/>
    </source>
</evidence>
<keyword evidence="14" id="KW-1185">Reference proteome</keyword>
<evidence type="ECO:0000256" key="9">
    <source>
        <dbReference type="PROSITE-ProRule" id="PRU00027"/>
    </source>
</evidence>
<evidence type="ECO:0000313" key="14">
    <source>
        <dbReference type="Proteomes" id="UP001190700"/>
    </source>
</evidence>
<dbReference type="GO" id="GO:0005634">
    <property type="term" value="C:nucleus"/>
    <property type="evidence" value="ECO:0007669"/>
    <property type="project" value="UniProtKB-SubCell"/>
</dbReference>
<evidence type="ECO:0000259" key="12">
    <source>
        <dbReference type="PROSITE" id="PS50808"/>
    </source>
</evidence>
<protein>
    <recommendedName>
        <fullName evidence="15">Chromo domain-containing protein</fullName>
    </recommendedName>
</protein>
<keyword evidence="2" id="KW-0479">Metal-binding</keyword>
<evidence type="ECO:0000256" key="6">
    <source>
        <dbReference type="ARBA" id="ARBA00023125"/>
    </source>
</evidence>
<dbReference type="InterPro" id="IPR008906">
    <property type="entry name" value="HATC_C_dom"/>
</dbReference>
<dbReference type="SUPFAM" id="SSF53098">
    <property type="entry name" value="Ribonuclease H-like"/>
    <property type="match status" value="1"/>
</dbReference>